<comment type="similarity">
    <text evidence="2">Belongs to the ComB family.</text>
</comment>
<keyword evidence="8" id="KW-1185">Reference proteome</keyword>
<evidence type="ECO:0000313" key="8">
    <source>
        <dbReference type="Proteomes" id="UP000319894"/>
    </source>
</evidence>
<evidence type="ECO:0000313" key="7">
    <source>
        <dbReference type="EMBL" id="TSD13855.1"/>
    </source>
</evidence>
<dbReference type="GO" id="GO:0050545">
    <property type="term" value="F:sulfopyruvate decarboxylase activity"/>
    <property type="evidence" value="ECO:0007669"/>
    <property type="project" value="TreeGrafter"/>
</dbReference>
<dbReference type="Pfam" id="PF04029">
    <property type="entry name" value="2-ph_phosp"/>
    <property type="match status" value="1"/>
</dbReference>
<keyword evidence="5" id="KW-0460">Magnesium</keyword>
<dbReference type="AlphaFoldDB" id="A0A554N926"/>
<sequence>MGATGDPAVRRVDRQEDLPDPAPDAAFVVVDVIISSTTVVRLLEAGAESVRPFADPDAARRFKRETGAFLVGEQGGESVDGFDGSPLPSLVADYPVAGRPVGLLSSNGTRAMARIGHDRDIYVGSTVNAAAVADAVRDHPETWLVAAGRQGEVVAEDVAGVDLIAGHLDGAAPDHGTLTAGIRETPTAAWLREMGYDHEVDALCEFDSADVVPRLRDDAFVDVR</sequence>
<evidence type="ECO:0000256" key="2">
    <source>
        <dbReference type="ARBA" id="ARBA00009997"/>
    </source>
</evidence>
<comment type="catalytic activity">
    <reaction evidence="6">
        <text>(2R)-O-phospho-3-sulfolactate + H2O = (2R)-3-sulfolactate + phosphate</text>
        <dbReference type="Rhea" id="RHEA:23416"/>
        <dbReference type="ChEBI" id="CHEBI:15377"/>
        <dbReference type="ChEBI" id="CHEBI:15597"/>
        <dbReference type="ChEBI" id="CHEBI:43474"/>
        <dbReference type="ChEBI" id="CHEBI:58738"/>
        <dbReference type="EC" id="3.1.3.71"/>
    </reaction>
</comment>
<evidence type="ECO:0000256" key="4">
    <source>
        <dbReference type="ARBA" id="ARBA00022801"/>
    </source>
</evidence>
<evidence type="ECO:0000256" key="1">
    <source>
        <dbReference type="ARBA" id="ARBA00001946"/>
    </source>
</evidence>
<accession>A0A554N926</accession>
<protein>
    <recommendedName>
        <fullName evidence="3">2-phosphosulfolactate phosphatase</fullName>
        <ecNumber evidence="3">3.1.3.71</ecNumber>
    </recommendedName>
</protein>
<dbReference type="InterPro" id="IPR005238">
    <property type="entry name" value="ComB-like"/>
</dbReference>
<comment type="cofactor">
    <cofactor evidence="1">
        <name>Mg(2+)</name>
        <dbReference type="ChEBI" id="CHEBI:18420"/>
    </cofactor>
</comment>
<proteinExistence type="inferred from homology"/>
<dbReference type="PANTHER" id="PTHR37311:SF1">
    <property type="entry name" value="2-PHOSPHOSULFOLACTATE PHOSPHATASE-RELATED"/>
    <property type="match status" value="1"/>
</dbReference>
<dbReference type="InterPro" id="IPR036702">
    <property type="entry name" value="ComB-like_sf"/>
</dbReference>
<dbReference type="PANTHER" id="PTHR37311">
    <property type="entry name" value="2-PHOSPHOSULFOLACTATE PHOSPHATASE-RELATED"/>
    <property type="match status" value="1"/>
</dbReference>
<evidence type="ECO:0000256" key="6">
    <source>
        <dbReference type="ARBA" id="ARBA00033711"/>
    </source>
</evidence>
<evidence type="ECO:0000256" key="5">
    <source>
        <dbReference type="ARBA" id="ARBA00022842"/>
    </source>
</evidence>
<evidence type="ECO:0000256" key="3">
    <source>
        <dbReference type="ARBA" id="ARBA00012953"/>
    </source>
</evidence>
<reference evidence="7 8" key="1">
    <citation type="submission" date="2018-06" db="EMBL/GenBank/DDBJ databases">
        <title>Natronomonas sp. F16-60 a new haloarchaeon isolated from a solar saltern of Isla Cristina, Huelva, Spain.</title>
        <authorList>
            <person name="Duran-Viseras A."/>
            <person name="Sanchez-Porro C."/>
            <person name="Ventosa A."/>
        </authorList>
    </citation>
    <scope>NUCLEOTIDE SEQUENCE [LARGE SCALE GENOMIC DNA]</scope>
    <source>
        <strain evidence="7 8">F16-60</strain>
    </source>
</reference>
<dbReference type="OrthoDB" id="233938at2157"/>
<gene>
    <name evidence="7" type="ORF">DP107_09380</name>
</gene>
<dbReference type="Gene3D" id="3.90.1560.10">
    <property type="entry name" value="ComB-like"/>
    <property type="match status" value="1"/>
</dbReference>
<dbReference type="FunCoup" id="A0A554N926">
    <property type="interactions" value="69"/>
</dbReference>
<dbReference type="GO" id="GO:0050532">
    <property type="term" value="F:2-phosphosulfolactate phosphatase activity"/>
    <property type="evidence" value="ECO:0007669"/>
    <property type="project" value="UniProtKB-EC"/>
</dbReference>
<dbReference type="RefSeq" id="WP_144261904.1">
    <property type="nucleotide sequence ID" value="NZ_QMDX01000005.1"/>
</dbReference>
<comment type="caution">
    <text evidence="7">The sequence shown here is derived from an EMBL/GenBank/DDBJ whole genome shotgun (WGS) entry which is preliminary data.</text>
</comment>
<dbReference type="EC" id="3.1.3.71" evidence="3"/>
<dbReference type="SUPFAM" id="SSF142823">
    <property type="entry name" value="ComB-like"/>
    <property type="match status" value="1"/>
</dbReference>
<dbReference type="Proteomes" id="UP000319894">
    <property type="component" value="Unassembled WGS sequence"/>
</dbReference>
<name>A0A554N926_9EURY</name>
<dbReference type="EMBL" id="QMDX01000005">
    <property type="protein sequence ID" value="TSD13855.1"/>
    <property type="molecule type" value="Genomic_DNA"/>
</dbReference>
<organism evidence="7 8">
    <name type="scientific">Haloglomus irregulare</name>
    <dbReference type="NCBI Taxonomy" id="2234134"/>
    <lineage>
        <taxon>Archaea</taxon>
        <taxon>Methanobacteriati</taxon>
        <taxon>Methanobacteriota</taxon>
        <taxon>Stenosarchaea group</taxon>
        <taxon>Halobacteria</taxon>
        <taxon>Halobacteriales</taxon>
        <taxon>Natronomonadaceae</taxon>
        <taxon>Haloglomus</taxon>
    </lineage>
</organism>
<dbReference type="InParanoid" id="A0A554N926"/>
<dbReference type="GO" id="GO:0000287">
    <property type="term" value="F:magnesium ion binding"/>
    <property type="evidence" value="ECO:0007669"/>
    <property type="project" value="InterPro"/>
</dbReference>
<keyword evidence="4" id="KW-0378">Hydrolase</keyword>